<dbReference type="PANTHER" id="PTHR46480">
    <property type="entry name" value="F20B24.22"/>
    <property type="match status" value="1"/>
</dbReference>
<reference evidence="16 17" key="1">
    <citation type="journal article" date="2021" name="Elife">
        <title>Chloroplast acquisition without the gene transfer in kleptoplastic sea slugs, Plakobranchus ocellatus.</title>
        <authorList>
            <person name="Maeda T."/>
            <person name="Takahashi S."/>
            <person name="Yoshida T."/>
            <person name="Shimamura S."/>
            <person name="Takaki Y."/>
            <person name="Nagai Y."/>
            <person name="Toyoda A."/>
            <person name="Suzuki Y."/>
            <person name="Arimoto A."/>
            <person name="Ishii H."/>
            <person name="Satoh N."/>
            <person name="Nishiyama T."/>
            <person name="Hasebe M."/>
            <person name="Maruyama T."/>
            <person name="Minagawa J."/>
            <person name="Obokata J."/>
            <person name="Shigenobu S."/>
        </authorList>
    </citation>
    <scope>NUCLEOTIDE SEQUENCE [LARGE SCALE GENOMIC DNA]</scope>
</reference>
<feature type="transmembrane region" description="Helical" evidence="14">
    <location>
        <begin position="92"/>
        <end position="114"/>
    </location>
</feature>
<sequence>MAVDGLQRMESDLERVIEKDEDVIQRSSISPGGASAGDQDLRTRLDHLIHSHRFMVGVIVLVILDCVMVVAELLFDLEIVKLGEEHHFVPHIFHYCSLAILSLFLIEVGIRIFVLRLDFFKHKLELFDAVVVVVSWVLDIVFRNNEDAAAGVGLLIILRLWRITRVINGIVLSVQKQAEQKIEKEKHLREAAEEDITSYNIYCEAVEARMKQLEKILHKHGIDFSTIASVTVERPRERPQESREKKKSGKENVEDTVQELNEIVGKVNVMSGGEMPSYGQQGNDGDKVLGQGQGEGNSGNIVI</sequence>
<evidence type="ECO:0000313" key="17">
    <source>
        <dbReference type="Proteomes" id="UP000762676"/>
    </source>
</evidence>
<feature type="region of interest" description="Disordered" evidence="13">
    <location>
        <begin position="273"/>
        <end position="303"/>
    </location>
</feature>
<evidence type="ECO:0000256" key="11">
    <source>
        <dbReference type="ARBA" id="ARBA00023303"/>
    </source>
</evidence>
<dbReference type="InterPro" id="IPR031846">
    <property type="entry name" value="Hvcn1"/>
</dbReference>
<keyword evidence="7 14" id="KW-1133">Transmembrane helix</keyword>
<organism evidence="16 17">
    <name type="scientific">Elysia marginata</name>
    <dbReference type="NCBI Taxonomy" id="1093978"/>
    <lineage>
        <taxon>Eukaryota</taxon>
        <taxon>Metazoa</taxon>
        <taxon>Spiralia</taxon>
        <taxon>Lophotrochozoa</taxon>
        <taxon>Mollusca</taxon>
        <taxon>Gastropoda</taxon>
        <taxon>Heterobranchia</taxon>
        <taxon>Euthyneura</taxon>
        <taxon>Panpulmonata</taxon>
        <taxon>Sacoglossa</taxon>
        <taxon>Placobranchoidea</taxon>
        <taxon>Plakobranchidae</taxon>
        <taxon>Elysia</taxon>
    </lineage>
</organism>
<feature type="transmembrane region" description="Helical" evidence="14">
    <location>
        <begin position="54"/>
        <end position="72"/>
    </location>
</feature>
<evidence type="ECO:0000256" key="10">
    <source>
        <dbReference type="ARBA" id="ARBA00023136"/>
    </source>
</evidence>
<gene>
    <name evidence="16" type="ORF">ElyMa_005145100</name>
</gene>
<evidence type="ECO:0000256" key="9">
    <source>
        <dbReference type="ARBA" id="ARBA00023065"/>
    </source>
</evidence>
<dbReference type="Proteomes" id="UP000762676">
    <property type="component" value="Unassembled WGS sequence"/>
</dbReference>
<evidence type="ECO:0000313" key="16">
    <source>
        <dbReference type="EMBL" id="GFS23934.1"/>
    </source>
</evidence>
<keyword evidence="6" id="KW-0851">Voltage-gated channel</keyword>
<dbReference type="InterPro" id="IPR027359">
    <property type="entry name" value="Volt_channel_dom_sf"/>
</dbReference>
<evidence type="ECO:0000256" key="1">
    <source>
        <dbReference type="ARBA" id="ARBA00004651"/>
    </source>
</evidence>
<keyword evidence="11" id="KW-0407">Ion channel</keyword>
<keyword evidence="9" id="KW-0406">Ion transport</keyword>
<evidence type="ECO:0000256" key="14">
    <source>
        <dbReference type="SAM" id="Phobius"/>
    </source>
</evidence>
<evidence type="ECO:0000256" key="4">
    <source>
        <dbReference type="ARBA" id="ARBA00022475"/>
    </source>
</evidence>
<dbReference type="Gene3D" id="1.20.120.350">
    <property type="entry name" value="Voltage-gated potassium channels. Chain C"/>
    <property type="match status" value="1"/>
</dbReference>
<evidence type="ECO:0000256" key="5">
    <source>
        <dbReference type="ARBA" id="ARBA00022692"/>
    </source>
</evidence>
<keyword evidence="5 14" id="KW-0812">Transmembrane</keyword>
<evidence type="ECO:0000256" key="7">
    <source>
        <dbReference type="ARBA" id="ARBA00022989"/>
    </source>
</evidence>
<dbReference type="GO" id="GO:0030171">
    <property type="term" value="F:voltage-gated proton channel activity"/>
    <property type="evidence" value="ECO:0007669"/>
    <property type="project" value="InterPro"/>
</dbReference>
<evidence type="ECO:0000256" key="12">
    <source>
        <dbReference type="ARBA" id="ARBA00031989"/>
    </source>
</evidence>
<evidence type="ECO:0000256" key="13">
    <source>
        <dbReference type="SAM" id="MobiDB-lite"/>
    </source>
</evidence>
<feature type="compositionally biased region" description="Basic and acidic residues" evidence="13">
    <location>
        <begin position="233"/>
        <end position="253"/>
    </location>
</feature>
<protein>
    <recommendedName>
        <fullName evidence="2">Voltage-gated hydrogen channel 1</fullName>
    </recommendedName>
    <alternativeName>
        <fullName evidence="12">Hydrogen voltage-gated channel 1</fullName>
    </alternativeName>
</protein>
<keyword evidence="8" id="KW-0175">Coiled coil</keyword>
<dbReference type="Pfam" id="PF00520">
    <property type="entry name" value="Ion_trans"/>
    <property type="match status" value="1"/>
</dbReference>
<comment type="subcellular location">
    <subcellularLocation>
        <location evidence="1">Cell membrane</location>
        <topology evidence="1">Multi-pass membrane protein</topology>
    </subcellularLocation>
</comment>
<accession>A0AAV4JPA3</accession>
<keyword evidence="10 14" id="KW-0472">Membrane</keyword>
<dbReference type="EMBL" id="BMAT01010311">
    <property type="protein sequence ID" value="GFS23934.1"/>
    <property type="molecule type" value="Genomic_DNA"/>
</dbReference>
<dbReference type="GO" id="GO:0034702">
    <property type="term" value="C:monoatomic ion channel complex"/>
    <property type="evidence" value="ECO:0007669"/>
    <property type="project" value="UniProtKB-KW"/>
</dbReference>
<keyword evidence="3" id="KW-0813">Transport</keyword>
<evidence type="ECO:0000256" key="8">
    <source>
        <dbReference type="ARBA" id="ARBA00023054"/>
    </source>
</evidence>
<keyword evidence="4" id="KW-1003">Cell membrane</keyword>
<dbReference type="AlphaFoldDB" id="A0AAV4JPA3"/>
<dbReference type="PANTHER" id="PTHR46480:SF1">
    <property type="entry name" value="VOLTAGE-GATED HYDROGEN CHANNEL 1"/>
    <property type="match status" value="1"/>
</dbReference>
<dbReference type="GO" id="GO:0005886">
    <property type="term" value="C:plasma membrane"/>
    <property type="evidence" value="ECO:0007669"/>
    <property type="project" value="UniProtKB-SubCell"/>
</dbReference>
<keyword evidence="17" id="KW-1185">Reference proteome</keyword>
<evidence type="ECO:0000256" key="6">
    <source>
        <dbReference type="ARBA" id="ARBA00022882"/>
    </source>
</evidence>
<feature type="domain" description="Ion transport" evidence="15">
    <location>
        <begin position="56"/>
        <end position="168"/>
    </location>
</feature>
<comment type="caution">
    <text evidence="16">The sequence shown here is derived from an EMBL/GenBank/DDBJ whole genome shotgun (WGS) entry which is preliminary data.</text>
</comment>
<dbReference type="SUPFAM" id="SSF81324">
    <property type="entry name" value="Voltage-gated potassium channels"/>
    <property type="match status" value="1"/>
</dbReference>
<evidence type="ECO:0000259" key="15">
    <source>
        <dbReference type="Pfam" id="PF00520"/>
    </source>
</evidence>
<evidence type="ECO:0000256" key="3">
    <source>
        <dbReference type="ARBA" id="ARBA00022448"/>
    </source>
</evidence>
<evidence type="ECO:0000256" key="2">
    <source>
        <dbReference type="ARBA" id="ARBA00015897"/>
    </source>
</evidence>
<proteinExistence type="predicted"/>
<name>A0AAV4JPA3_9GAST</name>
<dbReference type="InterPro" id="IPR005821">
    <property type="entry name" value="Ion_trans_dom"/>
</dbReference>
<feature type="region of interest" description="Disordered" evidence="13">
    <location>
        <begin position="230"/>
        <end position="253"/>
    </location>
</feature>